<keyword evidence="3" id="KW-1185">Reference proteome</keyword>
<sequence>MARQTSSKPRTCADIALLCLEGAVTFYTLLRMLESVLRELGFEPLTTEGLAVVLYLTLSTQLCLLLSWPRNARAPAGSWEAAGRQGALLPSIYAAGLLGLLLLAEAGLALYSIAHAWTGLLWDLTLLATVQAFVCAGVFVAMDGSFRKTDRLQREEENVQADLTLTHRRRRPGG</sequence>
<evidence type="ECO:0000313" key="2">
    <source>
        <dbReference type="EMBL" id="RUS91286.1"/>
    </source>
</evidence>
<dbReference type="AlphaFoldDB" id="A0A3S1BTK6"/>
<feature type="transmembrane region" description="Helical" evidence="1">
    <location>
        <begin position="88"/>
        <end position="114"/>
    </location>
</feature>
<feature type="transmembrane region" description="Helical" evidence="1">
    <location>
        <begin position="12"/>
        <end position="30"/>
    </location>
</feature>
<protein>
    <submittedName>
        <fullName evidence="2">Uncharacterized protein</fullName>
    </submittedName>
</protein>
<proteinExistence type="predicted"/>
<reference evidence="2 3" key="1">
    <citation type="submission" date="2019-01" db="EMBL/GenBank/DDBJ databases">
        <title>A draft genome assembly of the solar-powered sea slug Elysia chlorotica.</title>
        <authorList>
            <person name="Cai H."/>
            <person name="Li Q."/>
            <person name="Fang X."/>
            <person name="Li J."/>
            <person name="Curtis N.E."/>
            <person name="Altenburger A."/>
            <person name="Shibata T."/>
            <person name="Feng M."/>
            <person name="Maeda T."/>
            <person name="Schwartz J.A."/>
            <person name="Shigenobu S."/>
            <person name="Lundholm N."/>
            <person name="Nishiyama T."/>
            <person name="Yang H."/>
            <person name="Hasebe M."/>
            <person name="Li S."/>
            <person name="Pierce S.K."/>
            <person name="Wang J."/>
        </authorList>
    </citation>
    <scope>NUCLEOTIDE SEQUENCE [LARGE SCALE GENOMIC DNA]</scope>
    <source>
        <strain evidence="2">EC2010</strain>
        <tissue evidence="2">Whole organism of an adult</tissue>
    </source>
</reference>
<accession>A0A3S1BTK6</accession>
<keyword evidence="1" id="KW-1133">Transmembrane helix</keyword>
<evidence type="ECO:0000313" key="3">
    <source>
        <dbReference type="Proteomes" id="UP000271974"/>
    </source>
</evidence>
<name>A0A3S1BTK6_ELYCH</name>
<feature type="transmembrane region" description="Helical" evidence="1">
    <location>
        <begin position="50"/>
        <end position="68"/>
    </location>
</feature>
<keyword evidence="1" id="KW-0812">Transmembrane</keyword>
<organism evidence="2 3">
    <name type="scientific">Elysia chlorotica</name>
    <name type="common">Eastern emerald elysia</name>
    <name type="synonym">Sea slug</name>
    <dbReference type="NCBI Taxonomy" id="188477"/>
    <lineage>
        <taxon>Eukaryota</taxon>
        <taxon>Metazoa</taxon>
        <taxon>Spiralia</taxon>
        <taxon>Lophotrochozoa</taxon>
        <taxon>Mollusca</taxon>
        <taxon>Gastropoda</taxon>
        <taxon>Heterobranchia</taxon>
        <taxon>Euthyneura</taxon>
        <taxon>Panpulmonata</taxon>
        <taxon>Sacoglossa</taxon>
        <taxon>Placobranchoidea</taxon>
        <taxon>Plakobranchidae</taxon>
        <taxon>Elysia</taxon>
    </lineage>
</organism>
<dbReference type="EMBL" id="RQTK01000014">
    <property type="protein sequence ID" value="RUS91286.1"/>
    <property type="molecule type" value="Genomic_DNA"/>
</dbReference>
<dbReference type="Proteomes" id="UP000271974">
    <property type="component" value="Unassembled WGS sequence"/>
</dbReference>
<feature type="transmembrane region" description="Helical" evidence="1">
    <location>
        <begin position="120"/>
        <end position="142"/>
    </location>
</feature>
<evidence type="ECO:0000256" key="1">
    <source>
        <dbReference type="SAM" id="Phobius"/>
    </source>
</evidence>
<gene>
    <name evidence="2" type="ORF">EGW08_000900</name>
</gene>
<comment type="caution">
    <text evidence="2">The sequence shown here is derived from an EMBL/GenBank/DDBJ whole genome shotgun (WGS) entry which is preliminary data.</text>
</comment>
<keyword evidence="1" id="KW-0472">Membrane</keyword>